<feature type="compositionally biased region" description="Low complexity" evidence="1">
    <location>
        <begin position="157"/>
        <end position="175"/>
    </location>
</feature>
<dbReference type="InParanoid" id="A0A6P8QB55"/>
<dbReference type="RefSeq" id="XP_033793599.1">
    <property type="nucleotide sequence ID" value="XM_033937708.1"/>
</dbReference>
<evidence type="ECO:0000313" key="3">
    <source>
        <dbReference type="RefSeq" id="XP_033793599.1"/>
    </source>
</evidence>
<dbReference type="KEGG" id="gsh:117357324"/>
<feature type="region of interest" description="Disordered" evidence="1">
    <location>
        <begin position="1"/>
        <end position="25"/>
    </location>
</feature>
<protein>
    <submittedName>
        <fullName evidence="3">Uncharacterized protein LOC117357324</fullName>
    </submittedName>
</protein>
<keyword evidence="2" id="KW-1185">Reference proteome</keyword>
<proteinExistence type="predicted"/>
<feature type="compositionally biased region" description="Acidic residues" evidence="1">
    <location>
        <begin position="192"/>
        <end position="201"/>
    </location>
</feature>
<evidence type="ECO:0000256" key="1">
    <source>
        <dbReference type="SAM" id="MobiDB-lite"/>
    </source>
</evidence>
<accession>A0A6P8QB55</accession>
<organism evidence="2 3">
    <name type="scientific">Geotrypetes seraphini</name>
    <name type="common">Gaboon caecilian</name>
    <name type="synonym">Caecilia seraphini</name>
    <dbReference type="NCBI Taxonomy" id="260995"/>
    <lineage>
        <taxon>Eukaryota</taxon>
        <taxon>Metazoa</taxon>
        <taxon>Chordata</taxon>
        <taxon>Craniata</taxon>
        <taxon>Vertebrata</taxon>
        <taxon>Euteleostomi</taxon>
        <taxon>Amphibia</taxon>
        <taxon>Gymnophiona</taxon>
        <taxon>Geotrypetes</taxon>
    </lineage>
</organism>
<dbReference type="Proteomes" id="UP000515159">
    <property type="component" value="Chromosome 3"/>
</dbReference>
<dbReference type="OrthoDB" id="5804959at2759"/>
<sequence length="267" mass="29711">MAGRTRSTKATIKVSTPASGGTQGMAEVCTKKEEGDTDRRVEVSVQTETIPLPRYTTVSMQTEEPVRGNLDEDILQELLSLREEVKRLRSIRDDEAFIDDAILELSHITERTHDRSILDTPIPIALNTTIRVQEMIRDAGPWQLVTSSTGKRRKHTSFSPSSSSSFSLQQGSSTSIPQLTLGNKFQILQEGTTEETADGTQEDAQLPASNSGPPRKERRVVVIGDSMLRGTEGPICRPNLQSREAQTTLLRVPQRTFPETLEHWERS</sequence>
<reference evidence="3" key="1">
    <citation type="submission" date="2025-08" db="UniProtKB">
        <authorList>
            <consortium name="RefSeq"/>
        </authorList>
    </citation>
    <scope>IDENTIFICATION</scope>
</reference>
<feature type="compositionally biased region" description="Polar residues" evidence="1">
    <location>
        <begin position="8"/>
        <end position="20"/>
    </location>
</feature>
<gene>
    <name evidence="3" type="primary">LOC117357324</name>
</gene>
<feature type="compositionally biased region" description="Polar residues" evidence="1">
    <location>
        <begin position="202"/>
        <end position="212"/>
    </location>
</feature>
<feature type="region of interest" description="Disordered" evidence="1">
    <location>
        <begin position="144"/>
        <end position="175"/>
    </location>
</feature>
<evidence type="ECO:0000313" key="2">
    <source>
        <dbReference type="Proteomes" id="UP000515159"/>
    </source>
</evidence>
<dbReference type="GeneID" id="117357324"/>
<name>A0A6P8QB55_GEOSA</name>
<dbReference type="AlphaFoldDB" id="A0A6P8QB55"/>
<feature type="region of interest" description="Disordered" evidence="1">
    <location>
        <begin position="192"/>
        <end position="218"/>
    </location>
</feature>